<reference evidence="2 3" key="1">
    <citation type="submission" date="2018-06" db="EMBL/GenBank/DDBJ databases">
        <authorList>
            <consortium name="Pathogen Informatics"/>
            <person name="Doyle S."/>
        </authorList>
    </citation>
    <scope>NUCLEOTIDE SEQUENCE [LARGE SCALE GENOMIC DNA]</scope>
    <source>
        <strain evidence="2 3">NCTC10283</strain>
    </source>
</reference>
<gene>
    <name evidence="2" type="ORF">NCTC10283_02063</name>
</gene>
<dbReference type="OrthoDB" id="5845122at2"/>
<feature type="chain" id="PRO_5016605714" description="Porin" evidence="1">
    <location>
        <begin position="22"/>
        <end position="362"/>
    </location>
</feature>
<sequence length="362" mass="40055">MFRQSLLATACLGLFAAPALAAPSNTTHTEAAIQRIDNTKQFISDRFTLDGVVRVRADGEDTAAQYTSIANPKSKTESHINLEAWLGLRLYKDWTVKMQLEPQYNLRTGKMNNDQDIPMNKLFVEGSLTNNMKLRVGKYGAFSSYGRVYDNEVTGAELTFNNSIAPTKLAVARVTKNAFNDNPWGVGVHRNGTVILQSKYPLAVNTNIGGTVAYVQDVKRPNGNEKDAWFGEIGLDTKLGQDWSGFIAYSRSNIEDVFDSAGKEVKQDGAFAEIKYKNADWQAVNSYDVYANVRHVGAMSGVSSVSDYSKNVKGVQVGANYVPYKNLKVGAFYLHGKQINATVPTGEKQDVNVWRVQAEYKF</sequence>
<name>A0A376BVY5_9NEIS</name>
<organism evidence="2 3">
    <name type="scientific">Alysiella crassa</name>
    <dbReference type="NCBI Taxonomy" id="153491"/>
    <lineage>
        <taxon>Bacteria</taxon>
        <taxon>Pseudomonadati</taxon>
        <taxon>Pseudomonadota</taxon>
        <taxon>Betaproteobacteria</taxon>
        <taxon>Neisseriales</taxon>
        <taxon>Neisseriaceae</taxon>
        <taxon>Alysiella</taxon>
    </lineage>
</organism>
<dbReference type="Gene3D" id="2.40.160.10">
    <property type="entry name" value="Porin"/>
    <property type="match status" value="1"/>
</dbReference>
<accession>A0A376BVY5</accession>
<keyword evidence="3" id="KW-1185">Reference proteome</keyword>
<keyword evidence="1" id="KW-0732">Signal</keyword>
<dbReference type="RefSeq" id="WP_051968429.1">
    <property type="nucleotide sequence ID" value="NZ_CP091519.2"/>
</dbReference>
<evidence type="ECO:0000313" key="3">
    <source>
        <dbReference type="Proteomes" id="UP000254209"/>
    </source>
</evidence>
<evidence type="ECO:0008006" key="4">
    <source>
        <dbReference type="Google" id="ProtNLM"/>
    </source>
</evidence>
<feature type="signal peptide" evidence="1">
    <location>
        <begin position="1"/>
        <end position="21"/>
    </location>
</feature>
<dbReference type="STRING" id="1120980.GCA_000745955_00638"/>
<dbReference type="AlphaFoldDB" id="A0A376BVY5"/>
<dbReference type="InterPro" id="IPR023614">
    <property type="entry name" value="Porin_dom_sf"/>
</dbReference>
<protein>
    <recommendedName>
        <fullName evidence="4">Porin</fullName>
    </recommendedName>
</protein>
<evidence type="ECO:0000313" key="2">
    <source>
        <dbReference type="EMBL" id="SSY80504.1"/>
    </source>
</evidence>
<proteinExistence type="predicted"/>
<dbReference type="Proteomes" id="UP000254209">
    <property type="component" value="Unassembled WGS sequence"/>
</dbReference>
<dbReference type="EMBL" id="UFSO01000003">
    <property type="protein sequence ID" value="SSY80504.1"/>
    <property type="molecule type" value="Genomic_DNA"/>
</dbReference>
<dbReference type="SUPFAM" id="SSF56935">
    <property type="entry name" value="Porins"/>
    <property type="match status" value="1"/>
</dbReference>
<evidence type="ECO:0000256" key="1">
    <source>
        <dbReference type="SAM" id="SignalP"/>
    </source>
</evidence>